<dbReference type="EMBL" id="MCFN01003553">
    <property type="protein sequence ID" value="OXB52347.1"/>
    <property type="molecule type" value="Genomic_DNA"/>
</dbReference>
<dbReference type="SMART" id="SM00612">
    <property type="entry name" value="Kelch"/>
    <property type="match status" value="1"/>
</dbReference>
<feature type="non-terminal residue" evidence="3">
    <location>
        <position position="1"/>
    </location>
</feature>
<proteinExistence type="predicted"/>
<dbReference type="Gene3D" id="2.120.10.80">
    <property type="entry name" value="Kelch-type beta propeller"/>
    <property type="match status" value="1"/>
</dbReference>
<organism evidence="3 4">
    <name type="scientific">Callipepla squamata</name>
    <name type="common">Scaled quail</name>
    <dbReference type="NCBI Taxonomy" id="9009"/>
    <lineage>
        <taxon>Eukaryota</taxon>
        <taxon>Metazoa</taxon>
        <taxon>Chordata</taxon>
        <taxon>Craniata</taxon>
        <taxon>Vertebrata</taxon>
        <taxon>Euteleostomi</taxon>
        <taxon>Archelosauria</taxon>
        <taxon>Archosauria</taxon>
        <taxon>Dinosauria</taxon>
        <taxon>Saurischia</taxon>
        <taxon>Theropoda</taxon>
        <taxon>Coelurosauria</taxon>
        <taxon>Aves</taxon>
        <taxon>Neognathae</taxon>
        <taxon>Galloanserae</taxon>
        <taxon>Galliformes</taxon>
        <taxon>Odontophoridae</taxon>
        <taxon>Callipepla</taxon>
    </lineage>
</organism>
<sequence length="89" mass="9836">VCALNNCIYAMGGYDGTDQLNSTERYDVESDTWTFVAPMRYRRSALGVTVYQGKIYVLGLSWGYGSGLGGPGLAWRGMDPLWGDPYLQI</sequence>
<accession>A0A226MAM6</accession>
<dbReference type="InterPro" id="IPR006652">
    <property type="entry name" value="Kelch_1"/>
</dbReference>
<dbReference type="PANTHER" id="PTHR24412:SF489">
    <property type="entry name" value="RING FINGER DOMAIN AND KELCH REPEAT-CONTAINING PROTEIN DDB_G0271372"/>
    <property type="match status" value="1"/>
</dbReference>
<dbReference type="SUPFAM" id="SSF117281">
    <property type="entry name" value="Kelch motif"/>
    <property type="match status" value="1"/>
</dbReference>
<reference evidence="3 4" key="1">
    <citation type="submission" date="2016-07" db="EMBL/GenBank/DDBJ databases">
        <title>Disparate Historic Effective Population Sizes Predicted by Modern Levels of Genome Diversity for the Scaled Quail (Callipepla squamata) and the Northern Bobwhite (Colinus virginianus): Inferences from First and Second Generation Draft Genome Assemblies for Sympatric New World Quail.</title>
        <authorList>
            <person name="Oldeschulte D.L."/>
            <person name="Halley Y.A."/>
            <person name="Bhattarai E.K."/>
            <person name="Brashear W.A."/>
            <person name="Hill J."/>
            <person name="Metz R.P."/>
            <person name="Johnson C.D."/>
            <person name="Rollins D."/>
            <person name="Peterson M.J."/>
            <person name="Bickhart D.M."/>
            <person name="Decker J.E."/>
            <person name="Seabury C.M."/>
        </authorList>
    </citation>
    <scope>NUCLEOTIDE SEQUENCE [LARGE SCALE GENOMIC DNA]</scope>
    <source>
        <strain evidence="3 4">Texas</strain>
        <tissue evidence="3">Leg muscle</tissue>
    </source>
</reference>
<dbReference type="Pfam" id="PF01344">
    <property type="entry name" value="Kelch_1"/>
    <property type="match status" value="1"/>
</dbReference>
<evidence type="ECO:0000313" key="3">
    <source>
        <dbReference type="EMBL" id="OXB52347.1"/>
    </source>
</evidence>
<keyword evidence="1" id="KW-0880">Kelch repeat</keyword>
<dbReference type="PANTHER" id="PTHR24412">
    <property type="entry name" value="KELCH PROTEIN"/>
    <property type="match status" value="1"/>
</dbReference>
<evidence type="ECO:0000256" key="2">
    <source>
        <dbReference type="ARBA" id="ARBA00022737"/>
    </source>
</evidence>
<dbReference type="OrthoDB" id="45365at2759"/>
<dbReference type="UniPathway" id="UPA00143"/>
<keyword evidence="2" id="KW-0677">Repeat</keyword>
<dbReference type="AlphaFoldDB" id="A0A226MAM6"/>
<comment type="caution">
    <text evidence="3">The sequence shown here is derived from an EMBL/GenBank/DDBJ whole genome shotgun (WGS) entry which is preliminary data.</text>
</comment>
<protein>
    <submittedName>
        <fullName evidence="3">Uncharacterized protein</fullName>
    </submittedName>
</protein>
<evidence type="ECO:0000313" key="4">
    <source>
        <dbReference type="Proteomes" id="UP000198323"/>
    </source>
</evidence>
<dbReference type="InterPro" id="IPR015915">
    <property type="entry name" value="Kelch-typ_b-propeller"/>
</dbReference>
<name>A0A226MAM6_CALSU</name>
<dbReference type="Proteomes" id="UP000198323">
    <property type="component" value="Unassembled WGS sequence"/>
</dbReference>
<keyword evidence="4" id="KW-1185">Reference proteome</keyword>
<evidence type="ECO:0000256" key="1">
    <source>
        <dbReference type="ARBA" id="ARBA00022441"/>
    </source>
</evidence>
<gene>
    <name evidence="3" type="ORF">ASZ78_015175</name>
</gene>
<dbReference type="GO" id="GO:0016567">
    <property type="term" value="P:protein ubiquitination"/>
    <property type="evidence" value="ECO:0007669"/>
    <property type="project" value="UniProtKB-UniPathway"/>
</dbReference>
<dbReference type="STRING" id="9009.A0A226MAM6"/>